<accession>A0A6M0S3L0</accession>
<protein>
    <submittedName>
        <fullName evidence="1">Uncharacterized protein</fullName>
    </submittedName>
</protein>
<organism evidence="1 2">
    <name type="scientific">Adonisia turfae CCMR0082</name>
    <dbReference type="NCBI Taxonomy" id="2304604"/>
    <lineage>
        <taxon>Bacteria</taxon>
        <taxon>Bacillati</taxon>
        <taxon>Cyanobacteriota</taxon>
        <taxon>Adonisia</taxon>
        <taxon>Adonisia turfae</taxon>
    </lineage>
</organism>
<evidence type="ECO:0000313" key="2">
    <source>
        <dbReference type="Proteomes" id="UP000473574"/>
    </source>
</evidence>
<reference evidence="1 2" key="1">
    <citation type="journal article" date="2020" name="Microb. Ecol.">
        <title>Ecogenomics of the Marine Benthic Filamentous Cyanobacterium Adonisia.</title>
        <authorList>
            <person name="Walter J.M."/>
            <person name="Coutinho F.H."/>
            <person name="Leomil L."/>
            <person name="Hargreaves P.I."/>
            <person name="Campeao M.E."/>
            <person name="Vieira V.V."/>
            <person name="Silva B.S."/>
            <person name="Fistarol G.O."/>
            <person name="Salomon P.S."/>
            <person name="Sawabe T."/>
            <person name="Mino S."/>
            <person name="Hosokawa M."/>
            <person name="Miyashita H."/>
            <person name="Maruyama F."/>
            <person name="van Verk M.C."/>
            <person name="Dutilh B.E."/>
            <person name="Thompson C.C."/>
            <person name="Thompson F.L."/>
        </authorList>
    </citation>
    <scope>NUCLEOTIDE SEQUENCE [LARGE SCALE GENOMIC DNA]</scope>
    <source>
        <strain evidence="1 2">CCMR0082</strain>
    </source>
</reference>
<dbReference type="EMBL" id="QZCE01000002">
    <property type="protein sequence ID" value="NEZ63008.1"/>
    <property type="molecule type" value="Genomic_DNA"/>
</dbReference>
<dbReference type="Proteomes" id="UP000473574">
    <property type="component" value="Unassembled WGS sequence"/>
</dbReference>
<gene>
    <name evidence="1" type="ORF">D0962_09475</name>
</gene>
<evidence type="ECO:0000313" key="1">
    <source>
        <dbReference type="EMBL" id="NEZ63008.1"/>
    </source>
</evidence>
<sequence>MSQAVTPKEYCELWVPKFHDISPDERGYRQFCIKELARITGYSKGSIQNWGVNFEKAPDAVSRMCAMASILNRTSTDWSDFIDEQ</sequence>
<proteinExistence type="predicted"/>
<comment type="caution">
    <text evidence="1">The sequence shown here is derived from an EMBL/GenBank/DDBJ whole genome shotgun (WGS) entry which is preliminary data.</text>
</comment>
<name>A0A6M0S3L0_9CYAN</name>
<dbReference type="AlphaFoldDB" id="A0A6M0S3L0"/>